<evidence type="ECO:0000259" key="2">
    <source>
        <dbReference type="PROSITE" id="PS50110"/>
    </source>
</evidence>
<dbReference type="InterPro" id="IPR001789">
    <property type="entry name" value="Sig_transdc_resp-reg_receiver"/>
</dbReference>
<dbReference type="RefSeq" id="WP_305989979.1">
    <property type="nucleotide sequence ID" value="NZ_JAVAMP010000001.1"/>
</dbReference>
<feature type="modified residue" description="4-aspartylphosphate" evidence="1">
    <location>
        <position position="52"/>
    </location>
</feature>
<evidence type="ECO:0000313" key="3">
    <source>
        <dbReference type="EMBL" id="MDP5272668.1"/>
    </source>
</evidence>
<dbReference type="PROSITE" id="PS50110">
    <property type="entry name" value="RESPONSE_REGULATORY"/>
    <property type="match status" value="1"/>
</dbReference>
<sequence>MIKVLLVEDSEMWQRNLSEDIGLDESFDLAGIASTKEEAIDAVKKMDINLTDNNLDGIDAAEEIKDISDCKIIMLTSLDEKEIIEESFAVGAKE</sequence>
<dbReference type="Proteomes" id="UP001231941">
    <property type="component" value="Unassembled WGS sequence"/>
</dbReference>
<reference evidence="3 4" key="1">
    <citation type="submission" date="2023-08" db="EMBL/GenBank/DDBJ databases">
        <authorList>
            <person name="Park J.-S."/>
        </authorList>
    </citation>
    <scope>NUCLEOTIDE SEQUENCE [LARGE SCALE GENOMIC DNA]</scope>
    <source>
        <strain evidence="3 4">2205SS18-9</strain>
    </source>
</reference>
<dbReference type="InterPro" id="IPR011006">
    <property type="entry name" value="CheY-like_superfamily"/>
</dbReference>
<dbReference type="SMART" id="SM00448">
    <property type="entry name" value="REC"/>
    <property type="match status" value="1"/>
</dbReference>
<organism evidence="3 4">
    <name type="scientific">Chengkuizengella axinellae</name>
    <dbReference type="NCBI Taxonomy" id="3064388"/>
    <lineage>
        <taxon>Bacteria</taxon>
        <taxon>Bacillati</taxon>
        <taxon>Bacillota</taxon>
        <taxon>Bacilli</taxon>
        <taxon>Bacillales</taxon>
        <taxon>Paenibacillaceae</taxon>
        <taxon>Chengkuizengella</taxon>
    </lineage>
</organism>
<accession>A0ABT9ITM8</accession>
<dbReference type="EMBL" id="JAVAMP010000001">
    <property type="protein sequence ID" value="MDP5272668.1"/>
    <property type="molecule type" value="Genomic_DNA"/>
</dbReference>
<keyword evidence="1" id="KW-0597">Phosphoprotein</keyword>
<dbReference type="Gene3D" id="3.40.50.2300">
    <property type="match status" value="1"/>
</dbReference>
<name>A0ABT9ITM8_9BACL</name>
<feature type="domain" description="Response regulatory" evidence="2">
    <location>
        <begin position="3"/>
        <end position="94"/>
    </location>
</feature>
<protein>
    <submittedName>
        <fullName evidence="3">Response regulator</fullName>
    </submittedName>
</protein>
<keyword evidence="4" id="KW-1185">Reference proteome</keyword>
<proteinExistence type="predicted"/>
<dbReference type="SUPFAM" id="SSF52172">
    <property type="entry name" value="CheY-like"/>
    <property type="match status" value="1"/>
</dbReference>
<evidence type="ECO:0000256" key="1">
    <source>
        <dbReference type="PROSITE-ProRule" id="PRU00169"/>
    </source>
</evidence>
<evidence type="ECO:0000313" key="4">
    <source>
        <dbReference type="Proteomes" id="UP001231941"/>
    </source>
</evidence>
<comment type="caution">
    <text evidence="3">The sequence shown here is derived from an EMBL/GenBank/DDBJ whole genome shotgun (WGS) entry which is preliminary data.</text>
</comment>
<gene>
    <name evidence="3" type="ORF">Q5Y73_00970</name>
</gene>
<dbReference type="Pfam" id="PF00072">
    <property type="entry name" value="Response_reg"/>
    <property type="match status" value="1"/>
</dbReference>